<evidence type="ECO:0000313" key="8">
    <source>
        <dbReference type="Proteomes" id="UP000006772"/>
    </source>
</evidence>
<dbReference type="InterPro" id="IPR050223">
    <property type="entry name" value="D-isomer_2-hydroxyacid_DH"/>
</dbReference>
<evidence type="ECO:0000259" key="5">
    <source>
        <dbReference type="Pfam" id="PF00389"/>
    </source>
</evidence>
<evidence type="ECO:0000256" key="1">
    <source>
        <dbReference type="ARBA" id="ARBA00022857"/>
    </source>
</evidence>
<dbReference type="GO" id="GO:0051287">
    <property type="term" value="F:NAD binding"/>
    <property type="evidence" value="ECO:0007669"/>
    <property type="project" value="InterPro"/>
</dbReference>
<dbReference type="PANTHER" id="PTHR10996">
    <property type="entry name" value="2-HYDROXYACID DEHYDROGENASE-RELATED"/>
    <property type="match status" value="1"/>
</dbReference>
<organism evidence="7 8">
    <name type="scientific">Herbaspirillum frisingense GSF30</name>
    <dbReference type="NCBI Taxonomy" id="864073"/>
    <lineage>
        <taxon>Bacteria</taxon>
        <taxon>Pseudomonadati</taxon>
        <taxon>Pseudomonadota</taxon>
        <taxon>Betaproteobacteria</taxon>
        <taxon>Burkholderiales</taxon>
        <taxon>Oxalobacteraceae</taxon>
        <taxon>Herbaspirillum</taxon>
    </lineage>
</organism>
<accession>A0AAI9IDD2</accession>
<feature type="domain" description="D-isomer specific 2-hydroxyacid dehydrogenase NAD-binding" evidence="6">
    <location>
        <begin position="123"/>
        <end position="294"/>
    </location>
</feature>
<evidence type="ECO:0000256" key="2">
    <source>
        <dbReference type="ARBA" id="ARBA00023002"/>
    </source>
</evidence>
<dbReference type="InterPro" id="IPR036291">
    <property type="entry name" value="NAD(P)-bd_dom_sf"/>
</dbReference>
<proteinExistence type="inferred from homology"/>
<dbReference type="GO" id="GO:0005829">
    <property type="term" value="C:cytosol"/>
    <property type="evidence" value="ECO:0007669"/>
    <property type="project" value="TreeGrafter"/>
</dbReference>
<dbReference type="GO" id="GO:0016618">
    <property type="term" value="F:hydroxypyruvate reductase [NAD(P)H] activity"/>
    <property type="evidence" value="ECO:0007669"/>
    <property type="project" value="TreeGrafter"/>
</dbReference>
<protein>
    <submittedName>
        <fullName evidence="7">D-3-phosphoglycerate dehydrogenase</fullName>
    </submittedName>
</protein>
<comment type="similarity">
    <text evidence="4">Belongs to the D-isomer specific 2-hydroxyacid dehydrogenase family.</text>
</comment>
<evidence type="ECO:0000313" key="7">
    <source>
        <dbReference type="EMBL" id="EOA04127.1"/>
    </source>
</evidence>
<dbReference type="CDD" id="cd12156">
    <property type="entry name" value="HPPR"/>
    <property type="match status" value="1"/>
</dbReference>
<keyword evidence="1" id="KW-0521">NADP</keyword>
<dbReference type="Proteomes" id="UP000006772">
    <property type="component" value="Unassembled WGS sequence"/>
</dbReference>
<keyword evidence="2 4" id="KW-0560">Oxidoreductase</keyword>
<gene>
    <name evidence="7" type="ORF">HFRIS_013665</name>
</gene>
<reference evidence="7 8" key="1">
    <citation type="journal article" date="2013" name="Front. Microbiol.">
        <title>The genome of the endophytic bacterium H. frisingense GSF30(T) identifies diverse strategies in the Herbaspirillum genus to interact with plants.</title>
        <authorList>
            <person name="Straub D."/>
            <person name="Rothballer M."/>
            <person name="Hartmann A."/>
            <person name="Ludewig U."/>
        </authorList>
    </citation>
    <scope>NUCLEOTIDE SEQUENCE [LARGE SCALE GENOMIC DNA]</scope>
    <source>
        <strain evidence="7 8">GSF30</strain>
    </source>
</reference>
<evidence type="ECO:0000256" key="4">
    <source>
        <dbReference type="RuleBase" id="RU003719"/>
    </source>
</evidence>
<comment type="caution">
    <text evidence="7">The sequence shown here is derived from an EMBL/GenBank/DDBJ whole genome shotgun (WGS) entry which is preliminary data.</text>
</comment>
<dbReference type="SUPFAM" id="SSF51735">
    <property type="entry name" value="NAD(P)-binding Rossmann-fold domains"/>
    <property type="match status" value="1"/>
</dbReference>
<dbReference type="Gene3D" id="3.40.50.720">
    <property type="entry name" value="NAD(P)-binding Rossmann-like Domain"/>
    <property type="match status" value="2"/>
</dbReference>
<evidence type="ECO:0000256" key="3">
    <source>
        <dbReference type="ARBA" id="ARBA00023027"/>
    </source>
</evidence>
<sequence length="325" mass="34505">MAGTAFSFIRIARPFMKPPLLVLIHLSEESTATIAAHYDILYAPDRQRRDEMIAGPARKVAVVLTNGTTGLTADEMRALPHLQLVCALGAGVENIDAAHAQAHGIEIASGAGTNEDCVADHAMGLLLAVVRNIPVLDRYTRDGGWRETIPLQPQLAGKRVGIVGMGNIGKKIARRAAAFDADIAYCNRKKRDDVDYHYFPDVAQLAGWADCLIVAAPGGAQTRHLINARVLEELGSHGYLVNIGRGSVVDTEALAAALAAGRVAGAGLDVYEGEPKPPAALIGLPNVVLTPHVAGWSPEAISASVRQFLRNCEEHFAAAEPVVRA</sequence>
<dbReference type="FunFam" id="3.40.50.720:FF:000213">
    <property type="entry name" value="Putative 2-hydroxyacid dehydrogenase"/>
    <property type="match status" value="1"/>
</dbReference>
<dbReference type="Pfam" id="PF02826">
    <property type="entry name" value="2-Hacid_dh_C"/>
    <property type="match status" value="1"/>
</dbReference>
<dbReference type="EMBL" id="AEEC02000018">
    <property type="protein sequence ID" value="EOA04127.1"/>
    <property type="molecule type" value="Genomic_DNA"/>
</dbReference>
<evidence type="ECO:0000259" key="6">
    <source>
        <dbReference type="Pfam" id="PF02826"/>
    </source>
</evidence>
<dbReference type="InterPro" id="IPR006140">
    <property type="entry name" value="D-isomer_DH_NAD-bd"/>
</dbReference>
<dbReference type="GO" id="GO:0030267">
    <property type="term" value="F:glyoxylate reductase (NADPH) activity"/>
    <property type="evidence" value="ECO:0007669"/>
    <property type="project" value="TreeGrafter"/>
</dbReference>
<dbReference type="AlphaFoldDB" id="A0AAI9IDD2"/>
<dbReference type="Pfam" id="PF00389">
    <property type="entry name" value="2-Hacid_dh"/>
    <property type="match status" value="1"/>
</dbReference>
<feature type="domain" description="D-isomer specific 2-hydroxyacid dehydrogenase catalytic" evidence="5">
    <location>
        <begin position="25"/>
        <end position="318"/>
    </location>
</feature>
<keyword evidence="3" id="KW-0520">NAD</keyword>
<dbReference type="SUPFAM" id="SSF52283">
    <property type="entry name" value="Formate/glycerate dehydrogenase catalytic domain-like"/>
    <property type="match status" value="1"/>
</dbReference>
<dbReference type="PANTHER" id="PTHR10996:SF178">
    <property type="entry name" value="2-HYDROXYACID DEHYDROGENASE YGL185C-RELATED"/>
    <property type="match status" value="1"/>
</dbReference>
<name>A0AAI9IDD2_9BURK</name>
<dbReference type="InterPro" id="IPR006139">
    <property type="entry name" value="D-isomer_2_OHA_DH_cat_dom"/>
</dbReference>